<dbReference type="InterPro" id="IPR027944">
    <property type="entry name" value="SEO_C"/>
</dbReference>
<keyword evidence="1" id="KW-0732">Signal</keyword>
<feature type="chain" id="PRO_5015085022" description="Sieve element occlusion C-terminal domain-containing protein" evidence="1">
    <location>
        <begin position="19"/>
        <end position="225"/>
    </location>
</feature>
<dbReference type="InterPro" id="IPR039299">
    <property type="entry name" value="SEOA"/>
</dbReference>
<proteinExistence type="predicted"/>
<dbReference type="EMBL" id="GGEC01023706">
    <property type="protein sequence ID" value="MBX04190.1"/>
    <property type="molecule type" value="Transcribed_RNA"/>
</dbReference>
<name>A0A2P2KEN2_RHIMU</name>
<feature type="signal peptide" evidence="1">
    <location>
        <begin position="1"/>
        <end position="18"/>
    </location>
</feature>
<dbReference type="Pfam" id="PF14577">
    <property type="entry name" value="SEO_C"/>
    <property type="match status" value="1"/>
</dbReference>
<dbReference type="EMBL" id="GGEC01023705">
    <property type="protein sequence ID" value="MBX04189.1"/>
    <property type="molecule type" value="Transcribed_RNA"/>
</dbReference>
<dbReference type="PANTHER" id="PTHR33232">
    <property type="entry name" value="PROTEIN SIEVE ELEMENT OCCLUSION B-LIKE"/>
    <property type="match status" value="1"/>
</dbReference>
<protein>
    <recommendedName>
        <fullName evidence="2">Sieve element occlusion C-terminal domain-containing protein</fullName>
    </recommendedName>
</protein>
<sequence length="225" mass="25498">MCVILYTILLLNLAPSLLLQIREGKLVCLYGGEDLEWIRRFTKAAQAAATAAGIQIEMLYVGKSKLKDKNRRNNAIIQEENLSHVLPELTLIWYFWVRLESMWHSKVQQNKTVENDQIMREIVTMLSFDGSDDGWAVISAGAAEMTKAKGELILKSFGEFDLWRDAAMERGFIPALNDYLLGIHSPLHCNRLILPGTTGSIPERVVCAECGRPMDKFIMYRCCVD</sequence>
<organism evidence="3">
    <name type="scientific">Rhizophora mucronata</name>
    <name type="common">Asiatic mangrove</name>
    <dbReference type="NCBI Taxonomy" id="61149"/>
    <lineage>
        <taxon>Eukaryota</taxon>
        <taxon>Viridiplantae</taxon>
        <taxon>Streptophyta</taxon>
        <taxon>Embryophyta</taxon>
        <taxon>Tracheophyta</taxon>
        <taxon>Spermatophyta</taxon>
        <taxon>Magnoliopsida</taxon>
        <taxon>eudicotyledons</taxon>
        <taxon>Gunneridae</taxon>
        <taxon>Pentapetalae</taxon>
        <taxon>rosids</taxon>
        <taxon>fabids</taxon>
        <taxon>Malpighiales</taxon>
        <taxon>Rhizophoraceae</taxon>
        <taxon>Rhizophora</taxon>
    </lineage>
</organism>
<dbReference type="PANTHER" id="PTHR33232:SF20">
    <property type="entry name" value="PROTEIN SIEVE ELEMENT OCCLUSION B-LIKE"/>
    <property type="match status" value="1"/>
</dbReference>
<evidence type="ECO:0000313" key="3">
    <source>
        <dbReference type="EMBL" id="MBX04189.1"/>
    </source>
</evidence>
<evidence type="ECO:0000256" key="1">
    <source>
        <dbReference type="SAM" id="SignalP"/>
    </source>
</evidence>
<accession>A0A2P2KEN2</accession>
<evidence type="ECO:0000259" key="2">
    <source>
        <dbReference type="Pfam" id="PF14577"/>
    </source>
</evidence>
<reference evidence="3" key="1">
    <citation type="submission" date="2018-02" db="EMBL/GenBank/DDBJ databases">
        <title>Rhizophora mucronata_Transcriptome.</title>
        <authorList>
            <person name="Meera S.P."/>
            <person name="Sreeshan A."/>
            <person name="Augustine A."/>
        </authorList>
    </citation>
    <scope>NUCLEOTIDE SEQUENCE</scope>
    <source>
        <tissue evidence="3">Leaf</tissue>
    </source>
</reference>
<dbReference type="AlphaFoldDB" id="A0A2P2KEN2"/>
<dbReference type="GO" id="GO:0010088">
    <property type="term" value="P:phloem development"/>
    <property type="evidence" value="ECO:0007669"/>
    <property type="project" value="InterPro"/>
</dbReference>
<feature type="domain" description="Sieve element occlusion C-terminal" evidence="2">
    <location>
        <begin position="9"/>
        <end position="223"/>
    </location>
</feature>